<gene>
    <name evidence="3" type="primary">LOC102809829</name>
</gene>
<accession>A0ABM0M752</accession>
<feature type="coiled-coil region" evidence="1">
    <location>
        <begin position="95"/>
        <end position="136"/>
    </location>
</feature>
<keyword evidence="1" id="KW-0175">Coiled coil</keyword>
<protein>
    <submittedName>
        <fullName evidence="3">Pleckstrin homology domain-containing family A member 6-like</fullName>
    </submittedName>
</protein>
<organism evidence="2 3">
    <name type="scientific">Saccoglossus kowalevskii</name>
    <name type="common">Acorn worm</name>
    <dbReference type="NCBI Taxonomy" id="10224"/>
    <lineage>
        <taxon>Eukaryota</taxon>
        <taxon>Metazoa</taxon>
        <taxon>Hemichordata</taxon>
        <taxon>Enteropneusta</taxon>
        <taxon>Harrimaniidae</taxon>
        <taxon>Saccoglossus</taxon>
    </lineage>
</organism>
<dbReference type="RefSeq" id="XP_006815843.1">
    <property type="nucleotide sequence ID" value="XM_006815780.1"/>
</dbReference>
<evidence type="ECO:0000313" key="3">
    <source>
        <dbReference type="RefSeq" id="XP_006815843.1"/>
    </source>
</evidence>
<dbReference type="PANTHER" id="PTHR12752:SF9">
    <property type="entry name" value="KRAMER, ISOFORM I"/>
    <property type="match status" value="1"/>
</dbReference>
<dbReference type="PANTHER" id="PTHR12752">
    <property type="entry name" value="PHOSPHOINOSITOL 3-PHOSPHATE-BINDING PROTEIN"/>
    <property type="match status" value="1"/>
</dbReference>
<name>A0ABM0M752_SACKO</name>
<keyword evidence="2" id="KW-1185">Reference proteome</keyword>
<dbReference type="Proteomes" id="UP000694865">
    <property type="component" value="Unplaced"/>
</dbReference>
<dbReference type="GeneID" id="102809829"/>
<reference evidence="3" key="1">
    <citation type="submission" date="2025-08" db="UniProtKB">
        <authorList>
            <consortium name="RefSeq"/>
        </authorList>
    </citation>
    <scope>IDENTIFICATION</scope>
    <source>
        <tissue evidence="3">Testes</tissue>
    </source>
</reference>
<proteinExistence type="predicted"/>
<evidence type="ECO:0000313" key="2">
    <source>
        <dbReference type="Proteomes" id="UP000694865"/>
    </source>
</evidence>
<sequence>MKSLAGGATSGFNAPDYVVGENKSVVKDESTGFGLLGLPPKVWIPERYVPEDDEEELSPEEKVKKDDRVEHLKKMLSHHSLQDWHPREFMSDWYKMDMEAEVEAVKDKIEEEKHRREELLSLKAALAQEVKQATKSVAAKQSGSHETHITATTPVLQRAALNGNIYTSQSREERQATL</sequence>
<evidence type="ECO:0000256" key="1">
    <source>
        <dbReference type="SAM" id="Coils"/>
    </source>
</evidence>